<keyword evidence="6" id="KW-1185">Reference proteome</keyword>
<dbReference type="OrthoDB" id="4062651at2759"/>
<proteinExistence type="predicted"/>
<dbReference type="InterPro" id="IPR011009">
    <property type="entry name" value="Kinase-like_dom_sf"/>
</dbReference>
<dbReference type="PROSITE" id="PS50011">
    <property type="entry name" value="PROTEIN_KINASE_DOM"/>
    <property type="match status" value="2"/>
</dbReference>
<keyword evidence="2" id="KW-0067">ATP-binding</keyword>
<dbReference type="GO" id="GO:0004674">
    <property type="term" value="F:protein serine/threonine kinase activity"/>
    <property type="evidence" value="ECO:0007669"/>
    <property type="project" value="TreeGrafter"/>
</dbReference>
<dbReference type="EMBL" id="JAACJO010000004">
    <property type="protein sequence ID" value="KAF5359782.1"/>
    <property type="molecule type" value="Genomic_DNA"/>
</dbReference>
<evidence type="ECO:0000256" key="2">
    <source>
        <dbReference type="ARBA" id="ARBA00022840"/>
    </source>
</evidence>
<dbReference type="Pfam" id="PF07714">
    <property type="entry name" value="PK_Tyr_Ser-Thr"/>
    <property type="match status" value="2"/>
</dbReference>
<dbReference type="InterPro" id="IPR000719">
    <property type="entry name" value="Prot_kinase_dom"/>
</dbReference>
<gene>
    <name evidence="5" type="ORF">D9756_002953</name>
</gene>
<dbReference type="PROSITE" id="PS00108">
    <property type="entry name" value="PROTEIN_KINASE_ST"/>
    <property type="match status" value="1"/>
</dbReference>
<dbReference type="PANTHER" id="PTHR44329">
    <property type="entry name" value="SERINE/THREONINE-PROTEIN KINASE TNNI3K-RELATED"/>
    <property type="match status" value="1"/>
</dbReference>
<dbReference type="SUPFAM" id="SSF56112">
    <property type="entry name" value="Protein kinase-like (PK-like)"/>
    <property type="match status" value="2"/>
</dbReference>
<evidence type="ECO:0000259" key="4">
    <source>
        <dbReference type="PROSITE" id="PS50011"/>
    </source>
</evidence>
<feature type="domain" description="Protein kinase" evidence="4">
    <location>
        <begin position="506"/>
        <end position="771"/>
    </location>
</feature>
<evidence type="ECO:0000256" key="3">
    <source>
        <dbReference type="SAM" id="MobiDB-lite"/>
    </source>
</evidence>
<reference evidence="5 6" key="1">
    <citation type="journal article" date="2020" name="ISME J.">
        <title>Uncovering the hidden diversity of litter-decomposition mechanisms in mushroom-forming fungi.</title>
        <authorList>
            <person name="Floudas D."/>
            <person name="Bentzer J."/>
            <person name="Ahren D."/>
            <person name="Johansson T."/>
            <person name="Persson P."/>
            <person name="Tunlid A."/>
        </authorList>
    </citation>
    <scope>NUCLEOTIDE SEQUENCE [LARGE SCALE GENOMIC DNA]</scope>
    <source>
        <strain evidence="5 6">CBS 146.42</strain>
    </source>
</reference>
<dbReference type="Gene3D" id="1.10.510.10">
    <property type="entry name" value="Transferase(Phosphotransferase) domain 1"/>
    <property type="match status" value="2"/>
</dbReference>
<sequence>MPPSLSFKSPILAARQFFATPRLDTKSYQQCRTLLSQVLPFLRDSENAKQYVRDEAQALANFFSEVLDNPDTLTPRETRYILKFLTELANLVNVVPRSLKLEGVQCNLKTPIDGGGFGTIYRGTHKKQNICVKVVNNSSKMTHMAQLKELIIGAHLSHPNILSFRGFYFFGGDNRNLAIVSPWMQLGNLLKFMEGNPTSPRMPLLRCILSGLQYLHGLEIVHADLKAINVLVSGKDQAIIADFGISRVVMTLAGKTAYDNHATLRWKAPELCFGDTELPTKESDIWAFGCICYEVKSFLKFQSTQSPHYAKVATGGEPPFNKCKNEFLQNALATGHAFSYESPPESGQGSNEGELKEIRELARICREYDPGCRPSAEELLGKIGQPDVSGDHGQRENGRKVKVDYEQVHNLLQRLQQTKEPASLVKSKDLYSECRALVEEVTACPDTMQRLIGLELSETREIVEFLSKLLDDHDLSVCRHHGAILKLLTTLVGSAKIIPSPLIFKTEDLRCLLTGPLDGYHDRYRGLYNGRSVLVKTIPLSDKSHYNQGVKAKVKELTFLAHSSHTNIYPFLGTVLRDQLCFVSPWIAQEGKILDYLKKLPSAPRIPLIYDIISGLDFLHESDIVHGDLMAANIVICGSGRVMLADIASSWFAETLQHRMTTRGPGPVHWKAPELMAQGPSREADIWAFACTCHEVFTGLPPFSTTFPNMLIQMLLRGTAPYDTITLEDIPSNEAKEDIESVWSEVQKCWNQEPNDRPTSTDVLRVIAGLINRSNSNQSASSPLSTGNVSSSASSNPPIVRRANTVNIDYPQVWDILQRVQRSAIPEGQTEE</sequence>
<feature type="domain" description="Protein kinase" evidence="4">
    <location>
        <begin position="106"/>
        <end position="388"/>
    </location>
</feature>
<organism evidence="5 6">
    <name type="scientific">Leucocoprinus leucothites</name>
    <dbReference type="NCBI Taxonomy" id="201217"/>
    <lineage>
        <taxon>Eukaryota</taxon>
        <taxon>Fungi</taxon>
        <taxon>Dikarya</taxon>
        <taxon>Basidiomycota</taxon>
        <taxon>Agaricomycotina</taxon>
        <taxon>Agaricomycetes</taxon>
        <taxon>Agaricomycetidae</taxon>
        <taxon>Agaricales</taxon>
        <taxon>Agaricineae</taxon>
        <taxon>Agaricaceae</taxon>
        <taxon>Leucocoprinus</taxon>
    </lineage>
</organism>
<dbReference type="PANTHER" id="PTHR44329:SF298">
    <property type="entry name" value="MIXED LINEAGE KINASE DOMAIN-LIKE PROTEIN"/>
    <property type="match status" value="1"/>
</dbReference>
<dbReference type="InterPro" id="IPR051681">
    <property type="entry name" value="Ser/Thr_Kinases-Pseudokinases"/>
</dbReference>
<protein>
    <recommendedName>
        <fullName evidence="4">Protein kinase domain-containing protein</fullName>
    </recommendedName>
</protein>
<keyword evidence="1" id="KW-0547">Nucleotide-binding</keyword>
<dbReference type="AlphaFoldDB" id="A0A8H5LJS6"/>
<dbReference type="GO" id="GO:0005524">
    <property type="term" value="F:ATP binding"/>
    <property type="evidence" value="ECO:0007669"/>
    <property type="project" value="UniProtKB-KW"/>
</dbReference>
<feature type="region of interest" description="Disordered" evidence="3">
    <location>
        <begin position="776"/>
        <end position="798"/>
    </location>
</feature>
<dbReference type="InterPro" id="IPR001245">
    <property type="entry name" value="Ser-Thr/Tyr_kinase_cat_dom"/>
</dbReference>
<evidence type="ECO:0000313" key="5">
    <source>
        <dbReference type="EMBL" id="KAF5359782.1"/>
    </source>
</evidence>
<comment type="caution">
    <text evidence="5">The sequence shown here is derived from an EMBL/GenBank/DDBJ whole genome shotgun (WGS) entry which is preliminary data.</text>
</comment>
<accession>A0A8H5LJS6</accession>
<evidence type="ECO:0000256" key="1">
    <source>
        <dbReference type="ARBA" id="ARBA00022741"/>
    </source>
</evidence>
<dbReference type="Proteomes" id="UP000559027">
    <property type="component" value="Unassembled WGS sequence"/>
</dbReference>
<dbReference type="SMART" id="SM00220">
    <property type="entry name" value="S_TKc"/>
    <property type="match status" value="2"/>
</dbReference>
<feature type="compositionally biased region" description="Low complexity" evidence="3">
    <location>
        <begin position="776"/>
        <end position="795"/>
    </location>
</feature>
<dbReference type="InterPro" id="IPR008271">
    <property type="entry name" value="Ser/Thr_kinase_AS"/>
</dbReference>
<evidence type="ECO:0000313" key="6">
    <source>
        <dbReference type="Proteomes" id="UP000559027"/>
    </source>
</evidence>
<name>A0A8H5LJS6_9AGAR</name>
<dbReference type="Gene3D" id="3.30.200.20">
    <property type="entry name" value="Phosphorylase Kinase, domain 1"/>
    <property type="match status" value="1"/>
</dbReference>